<reference evidence="2 4" key="7">
    <citation type="journal article" date="2007" name="Science">
        <title>The Release 5.1 annotation of Drosophila melanogaster heterochromatin.</title>
        <authorList>
            <person name="Smith C.D."/>
            <person name="Shu S."/>
            <person name="Mungall C.J."/>
            <person name="Karpen G.H."/>
        </authorList>
    </citation>
    <scope>NUCLEOTIDE SEQUENCE [LARGE SCALE GENOMIC DNA]</scope>
    <source>
        <strain evidence="4">Berkeley</strain>
    </source>
</reference>
<dbReference type="InParanoid" id="A0A0B4KHC1"/>
<dbReference type="BioGRID-ORCS" id="14462483">
    <property type="hits" value="0 hits in 1 CRISPR screen"/>
</dbReference>
<reference evidence="2 4" key="11">
    <citation type="journal article" date="2015" name="Genome Res.">
        <title>The Release 6 reference sequence of the Drosophila melanogaster genome.</title>
        <authorList>
            <person name="Hoskins R.A."/>
            <person name="Carlson J.W."/>
            <person name="Wan K.H."/>
            <person name="Park S."/>
            <person name="Mendez I."/>
            <person name="Galle S.E."/>
            <person name="Booth B.W."/>
            <person name="Pfeiffer B.D."/>
            <person name="George R.A."/>
            <person name="Svirskas R."/>
            <person name="Krzywinski M."/>
            <person name="Schein J."/>
            <person name="Accardo M.C."/>
            <person name="Damia E."/>
            <person name="Messina G."/>
            <person name="Mendez-Lago M."/>
            <person name="de Pablos B."/>
            <person name="Demakova O.V."/>
            <person name="Andreyeva E.N."/>
            <person name="Boldyreva L.V."/>
            <person name="Marra M."/>
            <person name="Carvalho A.B."/>
            <person name="Dimitri P."/>
            <person name="Villasante A."/>
            <person name="Zhimulev I.F."/>
            <person name="Rubin G.M."/>
            <person name="Karpen G.H."/>
            <person name="Celniker S.E."/>
        </authorList>
    </citation>
    <scope>NUCLEOTIDE SEQUENCE [LARGE SCALE GENOMIC DNA]</scope>
    <source>
        <strain evidence="4">Berkeley</strain>
    </source>
</reference>
<evidence type="ECO:0000256" key="1">
    <source>
        <dbReference type="SAM" id="MobiDB-lite"/>
    </source>
</evidence>
<reference evidence="2 4" key="3">
    <citation type="journal article" date="2002" name="Genome Biol.">
        <title>Annotation of the Drosophila melanogaster euchromatic genome: a systematic review.</title>
        <authorList>
            <person name="Misra S."/>
            <person name="Crosby M.A."/>
            <person name="Mungall C.J."/>
            <person name="Matthews B.B."/>
            <person name="Campbell K.S."/>
            <person name="Hradecky P."/>
            <person name="Huang Y."/>
            <person name="Kaminker J.S."/>
            <person name="Millburn G.H."/>
            <person name="Prochnik S.E."/>
            <person name="Smith C.D."/>
            <person name="Tupy J.L."/>
            <person name="Whitfied E.J."/>
            <person name="Bayraktaroglu L."/>
            <person name="Berman B.P."/>
            <person name="Bettencourt B.R."/>
            <person name="Celniker S.E."/>
            <person name="de Grey A.D."/>
            <person name="Drysdale R.A."/>
            <person name="Harris N.L."/>
            <person name="Richter J."/>
            <person name="Russo S."/>
            <person name="Schroeder A.J."/>
            <person name="Shu S.Q."/>
            <person name="Stapleton M."/>
            <person name="Yamada C."/>
            <person name="Ashburner M."/>
            <person name="Gelbart W.M."/>
            <person name="Rubin G.M."/>
            <person name="Lewis S.E."/>
        </authorList>
    </citation>
    <scope>GENOME REANNOTATION</scope>
    <source>
        <strain evidence="4">Berkeley</strain>
    </source>
</reference>
<name>A0A0B4KHC1_DROME</name>
<protein>
    <submittedName>
        <fullName evidence="2">Uncharacterized protein</fullName>
    </submittedName>
</protein>
<proteinExistence type="predicted"/>
<evidence type="ECO:0000313" key="2">
    <source>
        <dbReference type="EMBL" id="AGB96080.1"/>
    </source>
</evidence>
<reference evidence="2 4" key="8">
    <citation type="journal article" date="2007" name="Science">
        <title>Sequence finishing and mapping of Drosophila melanogaster heterochromatin.</title>
        <authorList>
            <person name="Hoskins R.A."/>
            <person name="Carlson J.W."/>
            <person name="Kennedy C."/>
            <person name="Acevedo D."/>
            <person name="Evans-Holm M."/>
            <person name="Frise E."/>
            <person name="Wan K.H."/>
            <person name="Park S."/>
            <person name="Mendez-Lago M."/>
            <person name="Rossi F."/>
            <person name="Villasante A."/>
            <person name="Dimitri P."/>
            <person name="Karpen G.H."/>
            <person name="Celniker S.E."/>
        </authorList>
    </citation>
    <scope>NUCLEOTIDE SEQUENCE [LARGE SCALE GENOMIC DNA]</scope>
    <source>
        <strain evidence="4">Berkeley</strain>
    </source>
</reference>
<reference evidence="2 4" key="5">
    <citation type="journal article" date="2002" name="Genome Biol.">
        <title>Heterochromatic sequences in a Drosophila whole-genome shotgun assembly.</title>
        <authorList>
            <person name="Hoskins R.A."/>
            <person name="Smith C.D."/>
            <person name="Carlson J.W."/>
            <person name="Carvalho A.B."/>
            <person name="Halpern A."/>
            <person name="Kaminker J.S."/>
            <person name="Kennedy C."/>
            <person name="Mungall C.J."/>
            <person name="Sullivan B.A."/>
            <person name="Sutton G.G."/>
            <person name="Yasuhara J.C."/>
            <person name="Wakimoto B.T."/>
            <person name="Myers E.W."/>
            <person name="Celniker S.E."/>
            <person name="Rubin G.M."/>
            <person name="Karpen G.H."/>
        </authorList>
    </citation>
    <scope>NUCLEOTIDE SEQUENCE [LARGE SCALE GENOMIC DNA]</scope>
    <source>
        <strain evidence="4">Berkeley</strain>
    </source>
</reference>
<reference evidence="2 4" key="9">
    <citation type="journal article" date="2015" name="G3 (Bethesda)">
        <title>Gene Model Annotations for Drosophila melanogaster: Impact of High-Throughput Data.</title>
        <authorList>
            <consortium name="FlyBase Consortium"/>
            <person name="Matthews B.B."/>
            <person name="Dos Santos G."/>
            <person name="Crosby M.A."/>
            <person name="Emmert D.B."/>
            <person name="St Pierre S.E."/>
            <person name="Gramates L.S."/>
            <person name="Zhou P."/>
            <person name="Schroeder A.J."/>
            <person name="Falls K."/>
            <person name="Strelets V."/>
            <person name="Russo S.M."/>
            <person name="Gelbart W.M."/>
            <person name="null"/>
        </authorList>
    </citation>
    <scope>NUCLEOTIDE SEQUENCE [LARGE SCALE GENOMIC DNA]</scope>
    <source>
        <strain evidence="4">Berkeley</strain>
    </source>
</reference>
<sequence length="93" mass="11007">MAQLWNQLKRRTEEDSPYDFGPSSKRFKYKHLNDESRSSCSISCLKDTDARVSVVSGYSPELGPNENPYYLQNQMLFKLHVERNMRREINNNF</sequence>
<evidence type="ECO:0000313" key="3">
    <source>
        <dbReference type="FlyBase" id="FBgn0265041"/>
    </source>
</evidence>
<dbReference type="VEuPathDB" id="VectorBase:FBgn0265041"/>
<dbReference type="RefSeq" id="NP_001262700.1">
    <property type="nucleotide sequence ID" value="NM_001275771.1"/>
</dbReference>
<reference evidence="2 4" key="6">
    <citation type="journal article" date="2005" name="PLoS Comput. Biol.">
        <title>Combined evidence annotation of transposable elements in genome sequences.</title>
        <authorList>
            <person name="Quesneville H."/>
            <person name="Bergman C.M."/>
            <person name="Andrieu O."/>
            <person name="Autard D."/>
            <person name="Nouaud D."/>
            <person name="Ashburner M."/>
            <person name="Anxolabehere D."/>
        </authorList>
    </citation>
    <scope>NUCLEOTIDE SEQUENCE [LARGE SCALE GENOMIC DNA]</scope>
    <source>
        <strain evidence="4">Berkeley</strain>
    </source>
</reference>
<dbReference type="OMA" id="RFKYKHL"/>
<dbReference type="OrthoDB" id="7861862at2759"/>
<dbReference type="Bgee" id="FBgn0265041">
    <property type="expression patterns" value="Expressed in mid-late elongation-stage spermatid (Drosophila) in testis and 22 other cell types or tissues"/>
</dbReference>
<dbReference type="KEGG" id="dme:Dmel_CG44158"/>
<gene>
    <name evidence="2" type="primary">Dmel\CG44158</name>
    <name evidence="2 3" type="ORF">CG44158</name>
    <name evidence="2" type="ORF">Dmel_CG44158</name>
</gene>
<organism evidence="2 4">
    <name type="scientific">Drosophila melanogaster</name>
    <name type="common">Fruit fly</name>
    <dbReference type="NCBI Taxonomy" id="7227"/>
    <lineage>
        <taxon>Eukaryota</taxon>
        <taxon>Metazoa</taxon>
        <taxon>Ecdysozoa</taxon>
        <taxon>Arthropoda</taxon>
        <taxon>Hexapoda</taxon>
        <taxon>Insecta</taxon>
        <taxon>Pterygota</taxon>
        <taxon>Neoptera</taxon>
        <taxon>Endopterygota</taxon>
        <taxon>Diptera</taxon>
        <taxon>Brachycera</taxon>
        <taxon>Muscomorpha</taxon>
        <taxon>Ephydroidea</taxon>
        <taxon>Drosophilidae</taxon>
        <taxon>Drosophila</taxon>
        <taxon>Sophophora</taxon>
    </lineage>
</organism>
<dbReference type="Proteomes" id="UP000000803">
    <property type="component" value="Chromosome 3R"/>
</dbReference>
<dbReference type="AGR" id="FB:FBgn0265041"/>
<reference evidence="2 4" key="1">
    <citation type="journal article" date="2000" name="Science">
        <title>The genome sequence of Drosophila melanogaster.</title>
        <authorList>
            <person name="Adams M.D."/>
            <person name="Celniker S.E."/>
            <person name="Holt R.A."/>
            <person name="Evans C.A."/>
            <person name="Gocayne J.D."/>
            <person name="Amanatides P.G."/>
            <person name="Scherer S.E."/>
            <person name="Li P.W."/>
            <person name="Hoskins R.A."/>
            <person name="Galle R.F."/>
            <person name="George R.A."/>
            <person name="Lewis S.E."/>
            <person name="Richards S."/>
            <person name="Ashburner M."/>
            <person name="Henderson S.N."/>
            <person name="Sutton G.G."/>
            <person name="Wortman J.R."/>
            <person name="Yandell M.D."/>
            <person name="Zhang Q."/>
            <person name="Chen L.X."/>
            <person name="Brandon R.C."/>
            <person name="Rogers Y.H."/>
            <person name="Blazej R.G."/>
            <person name="Champe M."/>
            <person name="Pfeiffer B.D."/>
            <person name="Wan K.H."/>
            <person name="Doyle C."/>
            <person name="Baxter E.G."/>
            <person name="Helt G."/>
            <person name="Nelson C.R."/>
            <person name="Gabor G.L."/>
            <person name="Abril J.F."/>
            <person name="Agbayani A."/>
            <person name="An H.J."/>
            <person name="Andrews-Pfannkoch C."/>
            <person name="Baldwin D."/>
            <person name="Ballew R.M."/>
            <person name="Basu A."/>
            <person name="Baxendale J."/>
            <person name="Bayraktaroglu L."/>
            <person name="Beasley E.M."/>
            <person name="Beeson K.Y."/>
            <person name="Benos P.V."/>
            <person name="Berman B.P."/>
            <person name="Bhandari D."/>
            <person name="Bolshakov S."/>
            <person name="Borkova D."/>
            <person name="Botchan M.R."/>
            <person name="Bouck J."/>
            <person name="Brokstein P."/>
            <person name="Brottier P."/>
            <person name="Burtis K.C."/>
            <person name="Busam D.A."/>
            <person name="Butler H."/>
            <person name="Cadieu E."/>
            <person name="Center A."/>
            <person name="Chandra I."/>
            <person name="Cherry J.M."/>
            <person name="Cawley S."/>
            <person name="Dahlke C."/>
            <person name="Davenport L.B."/>
            <person name="Davies P."/>
            <person name="de Pablos B."/>
            <person name="Delcher A."/>
            <person name="Deng Z."/>
            <person name="Mays A.D."/>
            <person name="Dew I."/>
            <person name="Dietz S.M."/>
            <person name="Dodson K."/>
            <person name="Doup L.E."/>
            <person name="Downes M."/>
            <person name="Dugan-Rocha S."/>
            <person name="Dunkov B.C."/>
            <person name="Dunn P."/>
            <person name="Durbin K.J."/>
            <person name="Evangelista C.C."/>
            <person name="Ferraz C."/>
            <person name="Ferriera S."/>
            <person name="Fleischmann W."/>
            <person name="Fosler C."/>
            <person name="Gabrielian A.E."/>
            <person name="Garg N.S."/>
            <person name="Gelbart W.M."/>
            <person name="Glasser K."/>
            <person name="Glodek A."/>
            <person name="Gong F."/>
            <person name="Gorrell J.H."/>
            <person name="Gu Z."/>
            <person name="Guan P."/>
            <person name="Harris M."/>
            <person name="Harris N.L."/>
            <person name="Harvey D."/>
            <person name="Heiman T.J."/>
            <person name="Hernandez J.R."/>
            <person name="Houck J."/>
            <person name="Hostin D."/>
            <person name="Houston K.A."/>
            <person name="Howland T.J."/>
            <person name="Wei M.H."/>
            <person name="Ibegwam C."/>
            <person name="Jalali M."/>
            <person name="Kalush F."/>
            <person name="Karpen G.H."/>
            <person name="Ke Z."/>
            <person name="Kennison J.A."/>
            <person name="Ketchum K.A."/>
            <person name="Kimmel B.E."/>
            <person name="Kodira C.D."/>
            <person name="Kraft C."/>
            <person name="Kravitz S."/>
            <person name="Kulp D."/>
            <person name="Lai Z."/>
            <person name="Lasko P."/>
            <person name="Lei Y."/>
            <person name="Levitsky A.A."/>
            <person name="Li J."/>
            <person name="Li Z."/>
            <person name="Liang Y."/>
            <person name="Lin X."/>
            <person name="Liu X."/>
            <person name="Mattei B."/>
            <person name="McIntosh T.C."/>
            <person name="McLeod M.P."/>
            <person name="McPherson D."/>
            <person name="Merkulov G."/>
            <person name="Milshina N.V."/>
            <person name="Mobarry C."/>
            <person name="Morris J."/>
            <person name="Moshrefi A."/>
            <person name="Mount S.M."/>
            <person name="Moy M."/>
            <person name="Murphy B."/>
            <person name="Murphy L."/>
            <person name="Muzny D.M."/>
            <person name="Nelson D.L."/>
            <person name="Nelson D.R."/>
            <person name="Nelson K.A."/>
            <person name="Nixon K."/>
            <person name="Nusskern D.R."/>
            <person name="Pacleb J.M."/>
            <person name="Palazzolo M."/>
            <person name="Pittman G.S."/>
            <person name="Pan S."/>
            <person name="Pollard J."/>
            <person name="Puri V."/>
            <person name="Reese M.G."/>
            <person name="Reinert K."/>
            <person name="Remington K."/>
            <person name="Saunders R.D."/>
            <person name="Scheeler F."/>
            <person name="Shen H."/>
            <person name="Shue B.C."/>
            <person name="Siden-Kiamos I."/>
            <person name="Simpson M."/>
            <person name="Skupski M.P."/>
            <person name="Smith T."/>
            <person name="Spier E."/>
            <person name="Spradling A.C."/>
            <person name="Stapleton M."/>
            <person name="Strong R."/>
            <person name="Sun E."/>
            <person name="Svirskas R."/>
            <person name="Tector C."/>
            <person name="Turner R."/>
            <person name="Venter E."/>
            <person name="Wang A.H."/>
            <person name="Wang X."/>
            <person name="Wang Z.Y."/>
            <person name="Wassarman D.A."/>
            <person name="Weinstock G.M."/>
            <person name="Weissenbach J."/>
            <person name="Williams S.M."/>
            <person name="WoodageT"/>
            <person name="Worley K.C."/>
            <person name="Wu D."/>
            <person name="Yang S."/>
            <person name="Yao Q.A."/>
            <person name="Ye J."/>
            <person name="Yeh R.F."/>
            <person name="Zaveri J.S."/>
            <person name="Zhan M."/>
            <person name="Zhang G."/>
            <person name="Zhao Q."/>
            <person name="Zheng L."/>
            <person name="Zheng X.H."/>
            <person name="Zhong F.N."/>
            <person name="Zhong W."/>
            <person name="Zhou X."/>
            <person name="Zhu S."/>
            <person name="Zhu X."/>
            <person name="Smith H.O."/>
            <person name="Gibbs R.A."/>
            <person name="Myers E.W."/>
            <person name="Rubin G.M."/>
            <person name="Venter J.C."/>
        </authorList>
    </citation>
    <scope>NUCLEOTIDE SEQUENCE [LARGE SCALE GENOMIC DNA]</scope>
    <source>
        <strain evidence="4">Berkeley</strain>
    </source>
</reference>
<dbReference type="EMBL" id="AE014297">
    <property type="protein sequence ID" value="AGB96080.1"/>
    <property type="molecule type" value="Genomic_DNA"/>
</dbReference>
<reference evidence="2 4" key="10">
    <citation type="journal article" date="2015" name="G3 (Bethesda)">
        <title>Gene Model Annotations for Drosophila melanogaster: The Rule-Benders.</title>
        <authorList>
            <consortium name="FlyBase Consortium"/>
            <person name="Crosby M.A."/>
            <person name="Gramates L.S."/>
            <person name="Dos Santos G."/>
            <person name="Matthews B.B."/>
            <person name="St Pierre S.E."/>
            <person name="Zhou P."/>
            <person name="Schroeder A.J."/>
            <person name="Falls K."/>
            <person name="Emmert D.B."/>
            <person name="Russo S.M."/>
            <person name="Gelbart W.M."/>
            <person name="null"/>
        </authorList>
    </citation>
    <scope>NUCLEOTIDE SEQUENCE [LARGE SCALE GENOMIC DNA]</scope>
    <source>
        <strain evidence="4">Berkeley</strain>
    </source>
</reference>
<evidence type="ECO:0000313" key="4">
    <source>
        <dbReference type="Proteomes" id="UP000000803"/>
    </source>
</evidence>
<accession>A0A0B4KHC1</accession>
<dbReference type="FlyBase" id="FBgn0265041">
    <property type="gene designation" value="CG44158"/>
</dbReference>
<dbReference type="GeneID" id="14462483"/>
<reference evidence="2 4" key="2">
    <citation type="journal article" date="2002" name="Genome Biol.">
        <title>Finishing a whole-genome shotgun: release 3 of the Drosophila melanogaster euchromatic genome sequence.</title>
        <authorList>
            <person name="Celniker S.E."/>
            <person name="Wheeler D.A."/>
            <person name="Kronmiller B."/>
            <person name="Carlson J.W."/>
            <person name="Halpern A."/>
            <person name="Patel S."/>
            <person name="Adams M."/>
            <person name="Champe M."/>
            <person name="Dugan S.P."/>
            <person name="Frise E."/>
            <person name="Hodgson A."/>
            <person name="George R.A."/>
            <person name="Hoskins R.A."/>
            <person name="Laverty T."/>
            <person name="Muzny D.M."/>
            <person name="Nelson C.R."/>
            <person name="Pacleb J.M."/>
            <person name="Park S."/>
            <person name="Pfeiffer B.D."/>
            <person name="Richards S."/>
            <person name="Sodergren E.J."/>
            <person name="Svirskas R."/>
            <person name="Tabor P.E."/>
            <person name="Wan K."/>
            <person name="Stapleton M."/>
            <person name="Sutton G.G."/>
            <person name="Venter C."/>
            <person name="Weinstock G."/>
            <person name="Scherer S.E."/>
            <person name="Myers E.W."/>
            <person name="Gibbs R.A."/>
            <person name="Rubin G.M."/>
        </authorList>
    </citation>
    <scope>NUCLEOTIDE SEQUENCE [LARGE SCALE GENOMIC DNA]</scope>
    <source>
        <strain evidence="4">Berkeley</strain>
    </source>
</reference>
<feature type="region of interest" description="Disordered" evidence="1">
    <location>
        <begin position="1"/>
        <end position="23"/>
    </location>
</feature>
<reference evidence="2 4" key="4">
    <citation type="journal article" date="2002" name="Genome Biol.">
        <title>The transposable elements of the Drosophila melanogaster euchromatin: a genomics perspective.</title>
        <authorList>
            <person name="Kaminker J.S."/>
            <person name="Bergman C.M."/>
            <person name="Kronmiller B."/>
            <person name="Carlson J."/>
            <person name="Svirskas R."/>
            <person name="Patel S."/>
            <person name="Frise E."/>
            <person name="Wheeler D.A."/>
            <person name="Lewis S.E."/>
            <person name="Rubin G.M."/>
            <person name="Ashburner M."/>
            <person name="Celniker S.E."/>
        </authorList>
    </citation>
    <scope>NUCLEOTIDE SEQUENCE [LARGE SCALE GENOMIC DNA]</scope>
    <source>
        <strain evidence="4">Berkeley</strain>
    </source>
</reference>
<keyword evidence="4" id="KW-1185">Reference proteome</keyword>
<dbReference type="AlphaFoldDB" id="A0A0B4KHC1"/>